<sequence>MARVLVPLAEGFEELEAVTIVDLLRRAGVEVITAGLKPGPVKASRGTVIVPDTTLDEALGQDYDMVVLPGGMPGAKHLNEDPRVKDLLRRMADSGKFTGAICAAPMVLAEAGLLSGRKATSYPGFVDRMGLKDVTYVNEPVVQDGKVITSRGPGTAMDFALTLIEALAGAAKRQEVEAALLRCAP</sequence>
<dbReference type="PANTHER" id="PTHR48094">
    <property type="entry name" value="PROTEIN/NUCLEIC ACID DEGLYCASE DJ-1-RELATED"/>
    <property type="match status" value="1"/>
</dbReference>
<evidence type="ECO:0000256" key="1">
    <source>
        <dbReference type="ARBA" id="ARBA00008542"/>
    </source>
</evidence>
<evidence type="ECO:0000313" key="4">
    <source>
        <dbReference type="Proteomes" id="UP001482231"/>
    </source>
</evidence>
<name>A0ABV0EHF9_9BURK</name>
<dbReference type="InterPro" id="IPR006287">
    <property type="entry name" value="DJ-1"/>
</dbReference>
<dbReference type="Proteomes" id="UP001482231">
    <property type="component" value="Unassembled WGS sequence"/>
</dbReference>
<dbReference type="InterPro" id="IPR050325">
    <property type="entry name" value="Prot/Nucl_acid_deglycase"/>
</dbReference>
<dbReference type="NCBIfam" id="TIGR01383">
    <property type="entry name" value="not_thiJ"/>
    <property type="match status" value="1"/>
</dbReference>
<dbReference type="SUPFAM" id="SSF52317">
    <property type="entry name" value="Class I glutamine amidotransferase-like"/>
    <property type="match status" value="1"/>
</dbReference>
<dbReference type="CDD" id="cd03135">
    <property type="entry name" value="GATase1_DJ-1"/>
    <property type="match status" value="1"/>
</dbReference>
<keyword evidence="4" id="KW-1185">Reference proteome</keyword>
<organism evidence="3 4">
    <name type="scientific">Thiobacter aerophilum</name>
    <dbReference type="NCBI Taxonomy" id="3121275"/>
    <lineage>
        <taxon>Bacteria</taxon>
        <taxon>Pseudomonadati</taxon>
        <taxon>Pseudomonadota</taxon>
        <taxon>Betaproteobacteria</taxon>
        <taxon>Burkholderiales</taxon>
        <taxon>Thiobacteraceae</taxon>
        <taxon>Thiobacter</taxon>
    </lineage>
</organism>
<comment type="similarity">
    <text evidence="1">Belongs to the peptidase C56 family.</text>
</comment>
<accession>A0ABV0EHF9</accession>
<dbReference type="PROSITE" id="PS51276">
    <property type="entry name" value="PEPTIDASE_C56_PFPI"/>
    <property type="match status" value="1"/>
</dbReference>
<gene>
    <name evidence="3" type="ORF">V6E02_12330</name>
</gene>
<dbReference type="EMBL" id="JBAJEX010000015">
    <property type="protein sequence ID" value="MEO1767996.1"/>
    <property type="molecule type" value="Genomic_DNA"/>
</dbReference>
<comment type="caution">
    <text evidence="3">The sequence shown here is derived from an EMBL/GenBank/DDBJ whole genome shotgun (WGS) entry which is preliminary data.</text>
</comment>
<evidence type="ECO:0000259" key="2">
    <source>
        <dbReference type="Pfam" id="PF01965"/>
    </source>
</evidence>
<feature type="domain" description="DJ-1/PfpI" evidence="2">
    <location>
        <begin position="3"/>
        <end position="165"/>
    </location>
</feature>
<dbReference type="Pfam" id="PF01965">
    <property type="entry name" value="DJ-1_PfpI"/>
    <property type="match status" value="1"/>
</dbReference>
<evidence type="ECO:0000313" key="3">
    <source>
        <dbReference type="EMBL" id="MEO1767996.1"/>
    </source>
</evidence>
<dbReference type="InterPro" id="IPR006286">
    <property type="entry name" value="C56_PfpI-like"/>
</dbReference>
<dbReference type="RefSeq" id="WP_347309108.1">
    <property type="nucleotide sequence ID" value="NZ_JBAJEX010000015.1"/>
</dbReference>
<dbReference type="InterPro" id="IPR029062">
    <property type="entry name" value="Class_I_gatase-like"/>
</dbReference>
<dbReference type="PANTHER" id="PTHR48094:SF12">
    <property type="entry name" value="PARKINSON DISEASE PROTEIN 7 HOMOLOG"/>
    <property type="match status" value="1"/>
</dbReference>
<proteinExistence type="inferred from homology"/>
<reference evidence="3 4" key="1">
    <citation type="submission" date="2024-02" db="EMBL/GenBank/DDBJ databases">
        <title>New thermophilic sulfur-oxidizing bacteria from a hot springs of the Uzon caldera (Kamchatka, Russia).</title>
        <authorList>
            <person name="Dukat A.M."/>
            <person name="Elcheninov A.G."/>
            <person name="Frolov E.N."/>
        </authorList>
    </citation>
    <scope>NUCLEOTIDE SEQUENCE [LARGE SCALE GENOMIC DNA]</scope>
    <source>
        <strain evidence="3 4">AK1</strain>
    </source>
</reference>
<dbReference type="InterPro" id="IPR002818">
    <property type="entry name" value="DJ-1/PfpI"/>
</dbReference>
<dbReference type="Gene3D" id="3.40.50.880">
    <property type="match status" value="1"/>
</dbReference>
<protein>
    <submittedName>
        <fullName evidence="3">DJ-1 family glyoxalase III</fullName>
    </submittedName>
</protein>